<dbReference type="RefSeq" id="WP_339573794.1">
    <property type="nucleotide sequence ID" value="NZ_JBBIAA010000002.1"/>
</dbReference>
<comment type="function">
    <text evidence="6">Catalyzes the formation of acetyl phosphate from acetate and ATP. Can also catalyze the reverse reaction.</text>
</comment>
<dbReference type="InterPro" id="IPR004372">
    <property type="entry name" value="Ac/propionate_kinase"/>
</dbReference>
<comment type="subunit">
    <text evidence="6">Homodimer.</text>
</comment>
<reference evidence="9 10" key="1">
    <citation type="journal article" date="2017" name="Int. J. Syst. Evol. Microbiol.">
        <title>Pseudokineococcus basanitobsidens sp. nov., isolated from volcanic rock.</title>
        <authorList>
            <person name="Lee D.W."/>
            <person name="Park M.Y."/>
            <person name="Kim J.J."/>
            <person name="Kim B.S."/>
        </authorList>
    </citation>
    <scope>NUCLEOTIDE SEQUENCE [LARGE SCALE GENOMIC DNA]</scope>
    <source>
        <strain evidence="9 10">DSM 103726</strain>
    </source>
</reference>
<feature type="binding site" evidence="6">
    <location>
        <position position="15"/>
    </location>
    <ligand>
        <name>ATP</name>
        <dbReference type="ChEBI" id="CHEBI:30616"/>
    </ligand>
</feature>
<sequence length="413" mass="42661">MSVVLVVNSGSSSVKYELVEVDGTGPDGEGGGGRSLASGLVERIGTGGGHLRHERRDGEGDGDGGGRTERDLDVPDHGAALRAVVDAFAQHGPDLGEAGLVAVGHRVVHGGTRFSAPVLVDDDLERAVEELSDLAPLHNPANLEGIRVARRAVPDVPHVAVFDTAFHATVPPEAYTYALDRDVARRNGVRRYGFHGTSVASVVPRAAALLGRPAEDLAMVVLHLGNGASATAVLGGRSVETSMGLTPLEGLVMGTRPGDVDPGALLHLLRAGGLSVDELDHLLNRGSGLAGLAGASDVREVVRRAADGDADAELALDVVAHRVRHYLGAYAFAMGRLDAVVLTAGVGENSAEVRRRALAGLEGFGVVVDAGRNAELSREARRISPDDAPVAVLVVPTAEELQIARETLAVVGA</sequence>
<feature type="binding site" evidence="6">
    <location>
        <begin position="223"/>
        <end position="227"/>
    </location>
    <ligand>
        <name>ATP</name>
        <dbReference type="ChEBI" id="CHEBI:30616"/>
    </ligand>
</feature>
<dbReference type="PRINTS" id="PR00471">
    <property type="entry name" value="ACETATEKNASE"/>
</dbReference>
<keyword evidence="2 6" id="KW-0808">Transferase</keyword>
<gene>
    <name evidence="6" type="primary">ackA</name>
    <name evidence="9" type="ORF">WDZ17_03805</name>
</gene>
<keyword evidence="6" id="KW-0479">Metal-binding</keyword>
<evidence type="ECO:0000256" key="4">
    <source>
        <dbReference type="ARBA" id="ARBA00022777"/>
    </source>
</evidence>
<evidence type="ECO:0000313" key="10">
    <source>
        <dbReference type="Proteomes" id="UP001387100"/>
    </source>
</evidence>
<evidence type="ECO:0000256" key="3">
    <source>
        <dbReference type="ARBA" id="ARBA00022741"/>
    </source>
</evidence>
<dbReference type="HAMAP" id="MF_00020">
    <property type="entry name" value="Acetate_kinase"/>
    <property type="match status" value="1"/>
</dbReference>
<keyword evidence="5 6" id="KW-0067">ATP-binding</keyword>
<feature type="site" description="Transition state stabilizer" evidence="6">
    <location>
        <position position="256"/>
    </location>
</feature>
<keyword evidence="6" id="KW-0963">Cytoplasm</keyword>
<dbReference type="NCBIfam" id="TIGR00016">
    <property type="entry name" value="ackA"/>
    <property type="match status" value="1"/>
</dbReference>
<feature type="active site" description="Proton donor/acceptor" evidence="6">
    <location>
        <position position="163"/>
    </location>
</feature>
<dbReference type="GO" id="GO:0008776">
    <property type="term" value="F:acetate kinase activity"/>
    <property type="evidence" value="ECO:0007669"/>
    <property type="project" value="UniProtKB-EC"/>
</dbReference>
<evidence type="ECO:0000256" key="5">
    <source>
        <dbReference type="ARBA" id="ARBA00022840"/>
    </source>
</evidence>
<evidence type="ECO:0000256" key="8">
    <source>
        <dbReference type="SAM" id="MobiDB-lite"/>
    </source>
</evidence>
<dbReference type="Gene3D" id="3.30.420.40">
    <property type="match status" value="2"/>
</dbReference>
<evidence type="ECO:0000256" key="2">
    <source>
        <dbReference type="ARBA" id="ARBA00022679"/>
    </source>
</evidence>
<evidence type="ECO:0000313" key="9">
    <source>
        <dbReference type="EMBL" id="MEJ5944415.1"/>
    </source>
</evidence>
<dbReference type="PROSITE" id="PS01075">
    <property type="entry name" value="ACETATE_KINASE_1"/>
    <property type="match status" value="1"/>
</dbReference>
<comment type="pathway">
    <text evidence="6">Metabolic intermediate biosynthesis; acetyl-CoA biosynthesis; acetyl-CoA from acetate: step 1/2.</text>
</comment>
<comment type="similarity">
    <text evidence="1 6 7">Belongs to the acetokinase family.</text>
</comment>
<proteinExistence type="inferred from homology"/>
<dbReference type="Pfam" id="PF00871">
    <property type="entry name" value="Acetate_kinase"/>
    <property type="match status" value="1"/>
</dbReference>
<feature type="binding site" evidence="6">
    <location>
        <position position="8"/>
    </location>
    <ligand>
        <name>Mg(2+)</name>
        <dbReference type="ChEBI" id="CHEBI:18420"/>
    </ligand>
</feature>
<dbReference type="InterPro" id="IPR000890">
    <property type="entry name" value="Aliphatic_acid_kin_short-chain"/>
</dbReference>
<keyword evidence="4 6" id="KW-0418">Kinase</keyword>
<keyword evidence="6" id="KW-0460">Magnesium</keyword>
<feature type="site" description="Transition state stabilizer" evidence="6">
    <location>
        <position position="195"/>
    </location>
</feature>
<dbReference type="PROSITE" id="PS01076">
    <property type="entry name" value="ACETATE_KINASE_2"/>
    <property type="match status" value="1"/>
</dbReference>
<comment type="cofactor">
    <cofactor evidence="6">
        <name>Mg(2+)</name>
        <dbReference type="ChEBI" id="CHEBI:18420"/>
    </cofactor>
    <cofactor evidence="6">
        <name>Mn(2+)</name>
        <dbReference type="ChEBI" id="CHEBI:29035"/>
    </cofactor>
    <text evidence="6">Mg(2+). Can also accept Mn(2+).</text>
</comment>
<accession>A0ABU8RH67</accession>
<dbReference type="PANTHER" id="PTHR21060">
    <property type="entry name" value="ACETATE KINASE"/>
    <property type="match status" value="1"/>
</dbReference>
<feature type="compositionally biased region" description="Gly residues" evidence="8">
    <location>
        <begin position="25"/>
        <end position="34"/>
    </location>
</feature>
<comment type="caution">
    <text evidence="9">The sequence shown here is derived from an EMBL/GenBank/DDBJ whole genome shotgun (WGS) entry which is preliminary data.</text>
</comment>
<name>A0ABU8RH67_9ACTN</name>
<feature type="binding site" evidence="6">
    <location>
        <begin position="297"/>
        <end position="299"/>
    </location>
    <ligand>
        <name>ATP</name>
        <dbReference type="ChEBI" id="CHEBI:30616"/>
    </ligand>
</feature>
<evidence type="ECO:0000256" key="6">
    <source>
        <dbReference type="HAMAP-Rule" id="MF_00020"/>
    </source>
</evidence>
<dbReference type="SUPFAM" id="SSF53067">
    <property type="entry name" value="Actin-like ATPase domain"/>
    <property type="match status" value="2"/>
</dbReference>
<evidence type="ECO:0000256" key="7">
    <source>
        <dbReference type="RuleBase" id="RU003835"/>
    </source>
</evidence>
<keyword evidence="10" id="KW-1185">Reference proteome</keyword>
<dbReference type="CDD" id="cd24010">
    <property type="entry name" value="ASKHA_NBD_AcK_PK"/>
    <property type="match status" value="1"/>
</dbReference>
<protein>
    <recommendedName>
        <fullName evidence="6">Acetate kinase</fullName>
        <ecNumber evidence="6">2.7.2.1</ecNumber>
    </recommendedName>
    <alternativeName>
        <fullName evidence="6">Acetokinase</fullName>
    </alternativeName>
</protein>
<dbReference type="EC" id="2.7.2.1" evidence="6"/>
<dbReference type="EMBL" id="JBBIAA010000002">
    <property type="protein sequence ID" value="MEJ5944415.1"/>
    <property type="molecule type" value="Genomic_DNA"/>
</dbReference>
<keyword evidence="3 6" id="KW-0547">Nucleotide-binding</keyword>
<dbReference type="PIRSF" id="PIRSF000722">
    <property type="entry name" value="Acetate_prop_kin"/>
    <property type="match status" value="1"/>
</dbReference>
<feature type="compositionally biased region" description="Basic and acidic residues" evidence="8">
    <location>
        <begin position="54"/>
        <end position="72"/>
    </location>
</feature>
<organism evidence="9 10">
    <name type="scientific">Pseudokineococcus basanitobsidens</name>
    <dbReference type="NCBI Taxonomy" id="1926649"/>
    <lineage>
        <taxon>Bacteria</taxon>
        <taxon>Bacillati</taxon>
        <taxon>Actinomycetota</taxon>
        <taxon>Actinomycetes</taxon>
        <taxon>Kineosporiales</taxon>
        <taxon>Kineosporiaceae</taxon>
        <taxon>Pseudokineococcus</taxon>
    </lineage>
</organism>
<dbReference type="InterPro" id="IPR023865">
    <property type="entry name" value="Aliphatic_acid_kinase_CS"/>
</dbReference>
<evidence type="ECO:0000256" key="1">
    <source>
        <dbReference type="ARBA" id="ARBA00008748"/>
    </source>
</evidence>
<feature type="binding site" evidence="6">
    <location>
        <position position="106"/>
    </location>
    <ligand>
        <name>substrate</name>
    </ligand>
</feature>
<comment type="subcellular location">
    <subcellularLocation>
        <location evidence="6">Cytoplasm</location>
    </subcellularLocation>
</comment>
<dbReference type="PANTHER" id="PTHR21060:SF15">
    <property type="entry name" value="ACETATE KINASE-RELATED"/>
    <property type="match status" value="1"/>
</dbReference>
<dbReference type="Proteomes" id="UP001387100">
    <property type="component" value="Unassembled WGS sequence"/>
</dbReference>
<feature type="region of interest" description="Disordered" evidence="8">
    <location>
        <begin position="21"/>
        <end position="72"/>
    </location>
</feature>
<dbReference type="InterPro" id="IPR043129">
    <property type="entry name" value="ATPase_NBD"/>
</dbReference>
<feature type="binding site" evidence="6">
    <location>
        <begin position="345"/>
        <end position="349"/>
    </location>
    <ligand>
        <name>ATP</name>
        <dbReference type="ChEBI" id="CHEBI:30616"/>
    </ligand>
</feature>
<feature type="binding site" evidence="6">
    <location>
        <position position="399"/>
    </location>
    <ligand>
        <name>Mg(2+)</name>
        <dbReference type="ChEBI" id="CHEBI:18420"/>
    </ligand>
</feature>
<comment type="catalytic activity">
    <reaction evidence="6">
        <text>acetate + ATP = acetyl phosphate + ADP</text>
        <dbReference type="Rhea" id="RHEA:11352"/>
        <dbReference type="ChEBI" id="CHEBI:22191"/>
        <dbReference type="ChEBI" id="CHEBI:30089"/>
        <dbReference type="ChEBI" id="CHEBI:30616"/>
        <dbReference type="ChEBI" id="CHEBI:456216"/>
        <dbReference type="EC" id="2.7.2.1"/>
    </reaction>
</comment>